<organism evidence="1 2">
    <name type="scientific">Rhododendron molle</name>
    <name type="common">Chinese azalea</name>
    <name type="synonym">Azalea mollis</name>
    <dbReference type="NCBI Taxonomy" id="49168"/>
    <lineage>
        <taxon>Eukaryota</taxon>
        <taxon>Viridiplantae</taxon>
        <taxon>Streptophyta</taxon>
        <taxon>Embryophyta</taxon>
        <taxon>Tracheophyta</taxon>
        <taxon>Spermatophyta</taxon>
        <taxon>Magnoliopsida</taxon>
        <taxon>eudicotyledons</taxon>
        <taxon>Gunneridae</taxon>
        <taxon>Pentapetalae</taxon>
        <taxon>asterids</taxon>
        <taxon>Ericales</taxon>
        <taxon>Ericaceae</taxon>
        <taxon>Ericoideae</taxon>
        <taxon>Rhodoreae</taxon>
        <taxon>Rhododendron</taxon>
    </lineage>
</organism>
<gene>
    <name evidence="1" type="ORF">RHMOL_Rhmol02G0136300</name>
</gene>
<dbReference type="EMBL" id="CM046389">
    <property type="protein sequence ID" value="KAI8567629.1"/>
    <property type="molecule type" value="Genomic_DNA"/>
</dbReference>
<keyword evidence="2" id="KW-1185">Reference proteome</keyword>
<accession>A0ACC0PR69</accession>
<evidence type="ECO:0000313" key="1">
    <source>
        <dbReference type="EMBL" id="KAI8567629.1"/>
    </source>
</evidence>
<reference evidence="1" key="1">
    <citation type="submission" date="2022-02" db="EMBL/GenBank/DDBJ databases">
        <title>Plant Genome Project.</title>
        <authorList>
            <person name="Zhang R.-G."/>
        </authorList>
    </citation>
    <scope>NUCLEOTIDE SEQUENCE</scope>
    <source>
        <strain evidence="1">AT1</strain>
    </source>
</reference>
<name>A0ACC0PR69_RHOML</name>
<dbReference type="Proteomes" id="UP001062846">
    <property type="component" value="Chromosome 2"/>
</dbReference>
<sequence length="198" mass="20268">MPSGGNRIPHGGEGVCSGGQGDSRNPRGSGSNHLEGRTAVGSGGLGGDGGGSRGDGVVGGSDGGDGGAVKEARVLTGGLTVVETLQTEVVEPRRDTAEVSQGIEPGDFVELANSRDVAKTLRAKPGVKVALHEARLEEELREADEASEEEEVEGCVCEGTAADEVRTALSCRVSYVPQTHLVIPLGLDAYRPARELTP</sequence>
<proteinExistence type="predicted"/>
<comment type="caution">
    <text evidence="1">The sequence shown here is derived from an EMBL/GenBank/DDBJ whole genome shotgun (WGS) entry which is preliminary data.</text>
</comment>
<evidence type="ECO:0000313" key="2">
    <source>
        <dbReference type="Proteomes" id="UP001062846"/>
    </source>
</evidence>
<protein>
    <submittedName>
        <fullName evidence="1">Uncharacterized protein</fullName>
    </submittedName>
</protein>